<dbReference type="Proteomes" id="UP000277928">
    <property type="component" value="Unassembled WGS sequence"/>
</dbReference>
<name>A0A3P7K0V6_LITSI</name>
<gene>
    <name evidence="1" type="ORF">NLS_LOCUS9732</name>
</gene>
<accession>A0A3P7K0V6</accession>
<protein>
    <submittedName>
        <fullName evidence="1">Uncharacterized protein</fullName>
    </submittedName>
</protein>
<keyword evidence="2" id="KW-1185">Reference proteome</keyword>
<dbReference type="EMBL" id="UYRX01001874">
    <property type="protein sequence ID" value="VDM92306.1"/>
    <property type="molecule type" value="Genomic_DNA"/>
</dbReference>
<proteinExistence type="predicted"/>
<dbReference type="AlphaFoldDB" id="A0A3P7K0V6"/>
<organism evidence="1 2">
    <name type="scientific">Litomosoides sigmodontis</name>
    <name type="common">Filarial nematode worm</name>
    <dbReference type="NCBI Taxonomy" id="42156"/>
    <lineage>
        <taxon>Eukaryota</taxon>
        <taxon>Metazoa</taxon>
        <taxon>Ecdysozoa</taxon>
        <taxon>Nematoda</taxon>
        <taxon>Chromadorea</taxon>
        <taxon>Rhabditida</taxon>
        <taxon>Spirurina</taxon>
        <taxon>Spiruromorpha</taxon>
        <taxon>Filarioidea</taxon>
        <taxon>Onchocercidae</taxon>
        <taxon>Litomosoides</taxon>
    </lineage>
</organism>
<reference evidence="1 2" key="1">
    <citation type="submission" date="2018-08" db="EMBL/GenBank/DDBJ databases">
        <authorList>
            <person name="Laetsch R D."/>
            <person name="Stevens L."/>
            <person name="Kumar S."/>
            <person name="Blaxter L. M."/>
        </authorList>
    </citation>
    <scope>NUCLEOTIDE SEQUENCE [LARGE SCALE GENOMIC DNA]</scope>
</reference>
<evidence type="ECO:0000313" key="1">
    <source>
        <dbReference type="EMBL" id="VDM92306.1"/>
    </source>
</evidence>
<evidence type="ECO:0000313" key="2">
    <source>
        <dbReference type="Proteomes" id="UP000277928"/>
    </source>
</evidence>
<sequence>MEIISLVNYQSISYHLLNQLIKPRQQHAKCNLSINVLAAVIPIADSHSVSHLLECTGTKRGTNALQTIPVKRLSLVADDDDDDSGGDDDDDAVDNDIVNVICYQNRYLYMLLTA</sequence>